<evidence type="ECO:0000313" key="1">
    <source>
        <dbReference type="EMBL" id="JAI08536.1"/>
    </source>
</evidence>
<sequence>MPIQPLLPVTLSLPVTARVPKLMLLLNSPRTLDVDGLLLGSLLVLCEQRALCQFCLRSVAVPKMSSMRGCPADMSPKVLLLPCSLLFAVFAVRVQILTKQTKYSFIAWSFDNLKIV</sequence>
<name>A0A0E9Y2M9_ANGAN</name>
<reference evidence="1" key="1">
    <citation type="submission" date="2014-11" db="EMBL/GenBank/DDBJ databases">
        <authorList>
            <person name="Amaro Gonzalez C."/>
        </authorList>
    </citation>
    <scope>NUCLEOTIDE SEQUENCE</scope>
</reference>
<accession>A0A0E9Y2M9</accession>
<reference evidence="1" key="2">
    <citation type="journal article" date="2015" name="Fish Shellfish Immunol.">
        <title>Early steps in the European eel (Anguilla anguilla)-Vibrio vulnificus interaction in the gills: Role of the RtxA13 toxin.</title>
        <authorList>
            <person name="Callol A."/>
            <person name="Pajuelo D."/>
            <person name="Ebbesson L."/>
            <person name="Teles M."/>
            <person name="MacKenzie S."/>
            <person name="Amaro C."/>
        </authorList>
    </citation>
    <scope>NUCLEOTIDE SEQUENCE</scope>
</reference>
<organism evidence="1">
    <name type="scientific">Anguilla anguilla</name>
    <name type="common">European freshwater eel</name>
    <name type="synonym">Muraena anguilla</name>
    <dbReference type="NCBI Taxonomy" id="7936"/>
    <lineage>
        <taxon>Eukaryota</taxon>
        <taxon>Metazoa</taxon>
        <taxon>Chordata</taxon>
        <taxon>Craniata</taxon>
        <taxon>Vertebrata</taxon>
        <taxon>Euteleostomi</taxon>
        <taxon>Actinopterygii</taxon>
        <taxon>Neopterygii</taxon>
        <taxon>Teleostei</taxon>
        <taxon>Anguilliformes</taxon>
        <taxon>Anguillidae</taxon>
        <taxon>Anguilla</taxon>
    </lineage>
</organism>
<proteinExistence type="predicted"/>
<dbReference type="AlphaFoldDB" id="A0A0E9Y2M9"/>
<protein>
    <submittedName>
        <fullName evidence="1">Uncharacterized protein</fullName>
    </submittedName>
</protein>
<dbReference type="EMBL" id="GBXM01000042">
    <property type="protein sequence ID" value="JAI08536.1"/>
    <property type="molecule type" value="Transcribed_RNA"/>
</dbReference>